<gene>
    <name evidence="2" type="primary">hutU_3</name>
    <name evidence="2" type="ORF">NCTC12195_04121</name>
</gene>
<proteinExistence type="predicted"/>
<evidence type="ECO:0000313" key="2">
    <source>
        <dbReference type="EMBL" id="SUM34594.1"/>
    </source>
</evidence>
<dbReference type="Pfam" id="PF01175">
    <property type="entry name" value="Urocanase"/>
    <property type="match status" value="1"/>
</dbReference>
<dbReference type="Gene3D" id="3.40.50.10730">
    <property type="entry name" value="Urocanase like domains"/>
    <property type="match status" value="1"/>
</dbReference>
<dbReference type="InterPro" id="IPR035085">
    <property type="entry name" value="Urocanase_Rossmann-like"/>
</dbReference>
<protein>
    <submittedName>
        <fullName evidence="2">Urocanate hydratase</fullName>
        <ecNumber evidence="2">4.2.1.49</ecNumber>
    </submittedName>
</protein>
<dbReference type="GO" id="GO:0006548">
    <property type="term" value="P:L-histidine catabolic process"/>
    <property type="evidence" value="ECO:0007669"/>
    <property type="project" value="TreeGrafter"/>
</dbReference>
<keyword evidence="2" id="KW-0456">Lyase</keyword>
<dbReference type="GO" id="GO:0016153">
    <property type="term" value="F:urocanate hydratase activity"/>
    <property type="evidence" value="ECO:0007669"/>
    <property type="project" value="UniProtKB-EC"/>
</dbReference>
<dbReference type="PANTHER" id="PTHR12216">
    <property type="entry name" value="UROCANATE HYDRATASE"/>
    <property type="match status" value="1"/>
</dbReference>
<evidence type="ECO:0000313" key="3">
    <source>
        <dbReference type="Proteomes" id="UP000255277"/>
    </source>
</evidence>
<feature type="domain" description="Urocanase Rossmann-like" evidence="1">
    <location>
        <begin position="1"/>
        <end position="47"/>
    </location>
</feature>
<dbReference type="PANTHER" id="PTHR12216:SF4">
    <property type="entry name" value="UROCANATE HYDRATASE"/>
    <property type="match status" value="1"/>
</dbReference>
<dbReference type="InterPro" id="IPR023637">
    <property type="entry name" value="Urocanase-like"/>
</dbReference>
<dbReference type="Proteomes" id="UP000255277">
    <property type="component" value="Unassembled WGS sequence"/>
</dbReference>
<accession>A0A380FN50</accession>
<sequence length="55" mass="6200">MKEHVSLMLAFQQKGAVAFDYGNNIRQVAYNNGLENAFDFPGFVPAYIRPLFCEG</sequence>
<dbReference type="AlphaFoldDB" id="A0A380FN50"/>
<dbReference type="InterPro" id="IPR038364">
    <property type="entry name" value="Urocanase_central_sf"/>
</dbReference>
<dbReference type="EC" id="4.2.1.49" evidence="2"/>
<evidence type="ECO:0000259" key="1">
    <source>
        <dbReference type="Pfam" id="PF01175"/>
    </source>
</evidence>
<organism evidence="2 3">
    <name type="scientific">Staphylococcus gallinarum</name>
    <dbReference type="NCBI Taxonomy" id="1293"/>
    <lineage>
        <taxon>Bacteria</taxon>
        <taxon>Bacillati</taxon>
        <taxon>Bacillota</taxon>
        <taxon>Bacilli</taxon>
        <taxon>Bacillales</taxon>
        <taxon>Staphylococcaceae</taxon>
        <taxon>Staphylococcus</taxon>
    </lineage>
</organism>
<dbReference type="EMBL" id="UHDK01000001">
    <property type="protein sequence ID" value="SUM34594.1"/>
    <property type="molecule type" value="Genomic_DNA"/>
</dbReference>
<reference evidence="2 3" key="1">
    <citation type="submission" date="2018-06" db="EMBL/GenBank/DDBJ databases">
        <authorList>
            <consortium name="Pathogen Informatics"/>
            <person name="Doyle S."/>
        </authorList>
    </citation>
    <scope>NUCLEOTIDE SEQUENCE [LARGE SCALE GENOMIC DNA]</scope>
    <source>
        <strain evidence="2 3">NCTC12195</strain>
    </source>
</reference>
<name>A0A380FN50_STAGA</name>
<dbReference type="InterPro" id="IPR036190">
    <property type="entry name" value="Urocanase_sf"/>
</dbReference>
<dbReference type="SUPFAM" id="SSF111326">
    <property type="entry name" value="Urocanase"/>
    <property type="match status" value="1"/>
</dbReference>